<organism evidence="1">
    <name type="scientific">uncultured marine virus</name>
    <dbReference type="NCBI Taxonomy" id="186617"/>
    <lineage>
        <taxon>Viruses</taxon>
        <taxon>environmental samples</taxon>
    </lineage>
</organism>
<protein>
    <submittedName>
        <fullName evidence="1">Uncharacterized protein</fullName>
    </submittedName>
</protein>
<reference evidence="1" key="1">
    <citation type="journal article" date="2015" name="Front. Microbiol.">
        <title>Combining genomic sequencing methods to explore viral diversity and reveal potential virus-host interactions.</title>
        <authorList>
            <person name="Chow C.E."/>
            <person name="Winget D.M."/>
            <person name="White R.A.III."/>
            <person name="Hallam S.J."/>
            <person name="Suttle C.A."/>
        </authorList>
    </citation>
    <scope>NUCLEOTIDE SEQUENCE</scope>
    <source>
        <strain evidence="1">Oxic1_1</strain>
    </source>
</reference>
<sequence>MTSTFLSDLPWLLHVHCHSSSRHEALHRACQSWPFPRWDGWPSLPSRNFPSPSATISGRLLDWRRQKDRGVHPVTTHPIQHHLPGLHPCRLQQCYDWVRVLQHRPLHHGSPV</sequence>
<proteinExistence type="predicted"/>
<name>A0A0F7L7Y2_9VIRU</name>
<evidence type="ECO:0000313" key="1">
    <source>
        <dbReference type="EMBL" id="AKH47658.1"/>
    </source>
</evidence>
<accession>A0A0F7L7Y2</accession>
<dbReference type="EMBL" id="KR029596">
    <property type="protein sequence ID" value="AKH47658.1"/>
    <property type="molecule type" value="Genomic_DNA"/>
</dbReference>
<reference evidence="1" key="2">
    <citation type="submission" date="2015-03" db="EMBL/GenBank/DDBJ databases">
        <authorList>
            <person name="Chow C.-E.T."/>
            <person name="Winget D.M."/>
            <person name="White R.A.III."/>
            <person name="Hallam S.J."/>
            <person name="Suttle C.A."/>
        </authorList>
    </citation>
    <scope>NUCLEOTIDE SEQUENCE</scope>
    <source>
        <strain evidence="1">Oxic1_1</strain>
    </source>
</reference>